<dbReference type="EMBL" id="BMXR01000003">
    <property type="protein sequence ID" value="GGX47158.1"/>
    <property type="molecule type" value="Genomic_DNA"/>
</dbReference>
<keyword evidence="2" id="KW-1185">Reference proteome</keyword>
<gene>
    <name evidence="1" type="ORF">GCM10007392_12460</name>
</gene>
<proteinExistence type="predicted"/>
<dbReference type="Proteomes" id="UP000626148">
    <property type="component" value="Unassembled WGS sequence"/>
</dbReference>
<organism evidence="1 2">
    <name type="scientific">Saccharospirillum salsuginis</name>
    <dbReference type="NCBI Taxonomy" id="418750"/>
    <lineage>
        <taxon>Bacteria</taxon>
        <taxon>Pseudomonadati</taxon>
        <taxon>Pseudomonadota</taxon>
        <taxon>Gammaproteobacteria</taxon>
        <taxon>Oceanospirillales</taxon>
        <taxon>Saccharospirillaceae</taxon>
        <taxon>Saccharospirillum</taxon>
    </lineage>
</organism>
<sequence>MTTQQEQSPTPTETVHRAESLERTVLVELHTAADSQLIDRLGLELPGGDSQDSYRNLLKAGFAHENVAPASG</sequence>
<evidence type="ECO:0000313" key="2">
    <source>
        <dbReference type="Proteomes" id="UP000626148"/>
    </source>
</evidence>
<dbReference type="RefSeq" id="WP_189607656.1">
    <property type="nucleotide sequence ID" value="NZ_BMXR01000003.1"/>
</dbReference>
<dbReference type="AlphaFoldDB" id="A0A918K3J2"/>
<comment type="caution">
    <text evidence="1">The sequence shown here is derived from an EMBL/GenBank/DDBJ whole genome shotgun (WGS) entry which is preliminary data.</text>
</comment>
<accession>A0A918K3J2</accession>
<reference evidence="1" key="1">
    <citation type="journal article" date="2014" name="Int. J. Syst. Evol. Microbiol.">
        <title>Complete genome sequence of Corynebacterium casei LMG S-19264T (=DSM 44701T), isolated from a smear-ripened cheese.</title>
        <authorList>
            <consortium name="US DOE Joint Genome Institute (JGI-PGF)"/>
            <person name="Walter F."/>
            <person name="Albersmeier A."/>
            <person name="Kalinowski J."/>
            <person name="Ruckert C."/>
        </authorList>
    </citation>
    <scope>NUCLEOTIDE SEQUENCE</scope>
    <source>
        <strain evidence="1">KCTC 22169</strain>
    </source>
</reference>
<evidence type="ECO:0000313" key="1">
    <source>
        <dbReference type="EMBL" id="GGX47158.1"/>
    </source>
</evidence>
<reference evidence="1" key="2">
    <citation type="submission" date="2020-09" db="EMBL/GenBank/DDBJ databases">
        <authorList>
            <person name="Sun Q."/>
            <person name="Kim S."/>
        </authorList>
    </citation>
    <scope>NUCLEOTIDE SEQUENCE</scope>
    <source>
        <strain evidence="1">KCTC 22169</strain>
    </source>
</reference>
<protein>
    <submittedName>
        <fullName evidence="1">Uncharacterized protein</fullName>
    </submittedName>
</protein>
<name>A0A918K3J2_9GAMM</name>